<reference evidence="2" key="1">
    <citation type="submission" date="2009-08" db="EMBL/GenBank/DDBJ databases">
        <authorList>
            <person name="Gill J."/>
            <person name="Borman J."/>
            <person name="Shetty J."/>
            <person name="Hostetler J."/>
            <person name="Durkin S."/>
            <person name="Montgomery B."/>
        </authorList>
    </citation>
    <scope>NUCLEOTIDE SEQUENCE</scope>
    <source>
        <strain evidence="2">SK1499</strain>
        <plasmid evidence="2">pSK77</plasmid>
    </source>
</reference>
<sequence>MSEASGKETPAMLGATEGGIVVPYALYLVTFLSCQVYKKVSSGAQKSALEVTSFL</sequence>
<evidence type="ECO:0000313" key="2">
    <source>
        <dbReference type="EMBL" id="ADA80695.1"/>
    </source>
</evidence>
<reference evidence="2" key="2">
    <citation type="submission" date="2009-12" db="EMBL/GenBank/DDBJ databases">
        <authorList>
            <person name="Summers A.O."/>
            <person name="Shearer J."/>
            <person name="Wireman J."/>
        </authorList>
    </citation>
    <scope>NUCLEOTIDE SEQUENCE</scope>
    <source>
        <strain evidence="2">SK1499</strain>
        <plasmid evidence="2">pSK77</plasmid>
    </source>
</reference>
<proteinExistence type="predicted"/>
<keyword evidence="2" id="KW-0614">Plasmid</keyword>
<keyword evidence="1" id="KW-0472">Membrane</keyword>
<keyword evidence="1" id="KW-0812">Transmembrane</keyword>
<keyword evidence="1" id="KW-1133">Transmembrane helix</keyword>
<evidence type="ECO:0000256" key="1">
    <source>
        <dbReference type="SAM" id="Phobius"/>
    </source>
</evidence>
<geneLocation type="plasmid" evidence="2">
    <name>pSK77</name>
</geneLocation>
<feature type="transmembrane region" description="Helical" evidence="1">
    <location>
        <begin position="20"/>
        <end position="37"/>
    </location>
</feature>
<dbReference type="AlphaFoldDB" id="D2JFS0"/>
<dbReference type="PROSITE" id="PS51257">
    <property type="entry name" value="PROKAR_LIPOPROTEIN"/>
    <property type="match status" value="1"/>
</dbReference>
<organism evidence="2">
    <name type="scientific">Staphylococcus aureus</name>
    <dbReference type="NCBI Taxonomy" id="1280"/>
    <lineage>
        <taxon>Bacteria</taxon>
        <taxon>Bacillati</taxon>
        <taxon>Bacillota</taxon>
        <taxon>Bacilli</taxon>
        <taxon>Bacillales</taxon>
        <taxon>Staphylococcaceae</taxon>
        <taxon>Staphylococcus</taxon>
    </lineage>
</organism>
<gene>
    <name evidence="2" type="ORF">SAP098A_026</name>
</gene>
<name>D2JFS0_STAAU</name>
<dbReference type="EMBL" id="GQ900494">
    <property type="protein sequence ID" value="ADA80695.1"/>
    <property type="molecule type" value="Genomic_DNA"/>
</dbReference>
<protein>
    <submittedName>
        <fullName evidence="2">Uncharacterized protein</fullName>
    </submittedName>
</protein>
<accession>D2JFS0</accession>